<gene>
    <name evidence="8" type="ORF">ACHHYP_16078</name>
</gene>
<reference evidence="8 9" key="1">
    <citation type="journal article" date="2014" name="Genome Biol. Evol.">
        <title>The secreted proteins of Achlya hypogyna and Thraustotheca clavata identify the ancestral oomycete secretome and reveal gene acquisitions by horizontal gene transfer.</title>
        <authorList>
            <person name="Misner I."/>
            <person name="Blouin N."/>
            <person name="Leonard G."/>
            <person name="Richards T.A."/>
            <person name="Lane C.E."/>
        </authorList>
    </citation>
    <scope>NUCLEOTIDE SEQUENCE [LARGE SCALE GENOMIC DNA]</scope>
    <source>
        <strain evidence="8 9">ATCC 48635</strain>
    </source>
</reference>
<proteinExistence type="inferred from homology"/>
<keyword evidence="3" id="KW-0677">Repeat</keyword>
<dbReference type="OrthoDB" id="29145at2759"/>
<dbReference type="GO" id="GO:0061608">
    <property type="term" value="F:nuclear import signal receptor activity"/>
    <property type="evidence" value="ECO:0007669"/>
    <property type="project" value="InterPro"/>
</dbReference>
<dbReference type="SMART" id="SM00185">
    <property type="entry name" value="ARM"/>
    <property type="match status" value="6"/>
</dbReference>
<comment type="caution">
    <text evidence="8">The sequence shown here is derived from an EMBL/GenBank/DDBJ whole genome shotgun (WGS) entry which is preliminary data.</text>
</comment>
<accession>A0A1V9Y9N3</accession>
<dbReference type="SUPFAM" id="SSF48371">
    <property type="entry name" value="ARM repeat"/>
    <property type="match status" value="1"/>
</dbReference>
<dbReference type="InterPro" id="IPR000225">
    <property type="entry name" value="Armadillo"/>
</dbReference>
<feature type="compositionally biased region" description="Basic residues" evidence="7">
    <location>
        <begin position="10"/>
        <end position="20"/>
    </location>
</feature>
<dbReference type="GO" id="GO:0005737">
    <property type="term" value="C:cytoplasm"/>
    <property type="evidence" value="ECO:0007669"/>
    <property type="project" value="InterPro"/>
</dbReference>
<evidence type="ECO:0000313" key="9">
    <source>
        <dbReference type="Proteomes" id="UP000243579"/>
    </source>
</evidence>
<evidence type="ECO:0000256" key="3">
    <source>
        <dbReference type="ARBA" id="ARBA00022737"/>
    </source>
</evidence>
<comment type="similarity">
    <text evidence="1 5">Belongs to the importin alpha family.</text>
</comment>
<dbReference type="GO" id="GO:0006606">
    <property type="term" value="P:protein import into nucleus"/>
    <property type="evidence" value="ECO:0007669"/>
    <property type="project" value="InterPro"/>
</dbReference>
<keyword evidence="4 5" id="KW-0653">Protein transport</keyword>
<dbReference type="Gene3D" id="1.25.10.10">
    <property type="entry name" value="Leucine-rich Repeat Variant"/>
    <property type="match status" value="1"/>
</dbReference>
<feature type="repeat" description="ARM" evidence="6">
    <location>
        <begin position="136"/>
        <end position="176"/>
    </location>
</feature>
<dbReference type="InterPro" id="IPR016024">
    <property type="entry name" value="ARM-type_fold"/>
</dbReference>
<feature type="region of interest" description="Disordered" evidence="7">
    <location>
        <begin position="1"/>
        <end position="46"/>
    </location>
</feature>
<evidence type="ECO:0000256" key="5">
    <source>
        <dbReference type="PIRNR" id="PIRNR005673"/>
    </source>
</evidence>
<dbReference type="Proteomes" id="UP000243579">
    <property type="component" value="Unassembled WGS sequence"/>
</dbReference>
<evidence type="ECO:0000313" key="8">
    <source>
        <dbReference type="EMBL" id="OQR82416.1"/>
    </source>
</evidence>
<name>A0A1V9Y9N3_ACHHY</name>
<dbReference type="PANTHER" id="PTHR23316">
    <property type="entry name" value="IMPORTIN ALPHA"/>
    <property type="match status" value="1"/>
</dbReference>
<dbReference type="AlphaFoldDB" id="A0A1V9Y9N3"/>
<dbReference type="STRING" id="1202772.A0A1V9Y9N3"/>
<keyword evidence="9" id="KW-1185">Reference proteome</keyword>
<protein>
    <recommendedName>
        <fullName evidence="5">Importin subunit alpha</fullName>
    </recommendedName>
</protein>
<organism evidence="8 9">
    <name type="scientific">Achlya hypogyna</name>
    <name type="common">Oomycete</name>
    <name type="synonym">Protoachlya hypogyna</name>
    <dbReference type="NCBI Taxonomy" id="1202772"/>
    <lineage>
        <taxon>Eukaryota</taxon>
        <taxon>Sar</taxon>
        <taxon>Stramenopiles</taxon>
        <taxon>Oomycota</taxon>
        <taxon>Saprolegniomycetes</taxon>
        <taxon>Saprolegniales</taxon>
        <taxon>Achlyaceae</taxon>
        <taxon>Achlya</taxon>
    </lineage>
</organism>
<dbReference type="EMBL" id="JNBR01002460">
    <property type="protein sequence ID" value="OQR82416.1"/>
    <property type="molecule type" value="Genomic_DNA"/>
</dbReference>
<evidence type="ECO:0000256" key="6">
    <source>
        <dbReference type="PROSITE-ProRule" id="PRU00259"/>
    </source>
</evidence>
<evidence type="ECO:0000256" key="4">
    <source>
        <dbReference type="ARBA" id="ARBA00022927"/>
    </source>
</evidence>
<dbReference type="InterPro" id="IPR011989">
    <property type="entry name" value="ARM-like"/>
</dbReference>
<dbReference type="PIRSF" id="PIRSF005673">
    <property type="entry name" value="Importin_alpha"/>
    <property type="match status" value="1"/>
</dbReference>
<evidence type="ECO:0000256" key="1">
    <source>
        <dbReference type="ARBA" id="ARBA00010394"/>
    </source>
</evidence>
<sequence length="524" mass="57128">MQRESIKTKGGLKKSTRARTAHADSVRKSKQSALNKRRRLPSQEMEDVDDLEFQSLLLALASDDEATVVAALERLKAALSAFDNERMDKVAESGVTAILLQLLARPSSTTVELTQVLWCLTHITSGLYEHTKEVLPAVPTLLNLLANAELAEHAAWTLGNIAADCEEFRLYLIRHGAITPLVQRLRDGPHDQSMTKGTIVFASTPSKILMAVCLWALSNMARGVQTPAKAFFDCGIGPILLSLLTAHESSEVAQELLWVLAFLTAKEDKALQWLLEHDLVRGLLQYFESTDELVLTPLLRVCGNVATTSPDHHTDGWQLQHITALAAEPRFLYMLRRVLQTGADSHVVAEAAWVLSNLAARDEPTVALLAQYDLLGPLAHAFCDSTFDIRKEASFALANVGRTSAAYLERVLAIDNVLEGYIGLLSVADISVVANALQFVQHVLGSVPQSVYTIESLGGIDALESIQERDSGDLGRLAQQLMDQYYGDEYEPLVSPKAAAPIAFDPPPVGGGRGAHMTKPAWAT</sequence>
<dbReference type="PROSITE" id="PS50176">
    <property type="entry name" value="ARM_REPEAT"/>
    <property type="match status" value="1"/>
</dbReference>
<dbReference type="InterPro" id="IPR024931">
    <property type="entry name" value="Importin_alpha"/>
</dbReference>
<evidence type="ECO:0000256" key="2">
    <source>
        <dbReference type="ARBA" id="ARBA00022448"/>
    </source>
</evidence>
<keyword evidence="2 5" id="KW-0813">Transport</keyword>
<evidence type="ECO:0000256" key="7">
    <source>
        <dbReference type="SAM" id="MobiDB-lite"/>
    </source>
</evidence>